<reference evidence="4 5" key="2">
    <citation type="submission" date="2024-02" db="EMBL/GenBank/DDBJ databases">
        <title>The Genome Sequence of Enterococcus sp. DIV0159.</title>
        <authorList>
            <person name="Earl A."/>
            <person name="Manson A."/>
            <person name="Gilmore M."/>
            <person name="Sanders J."/>
            <person name="Shea T."/>
            <person name="Howe W."/>
            <person name="Livny J."/>
            <person name="Cuomo C."/>
            <person name="Neafsey D."/>
            <person name="Birren B."/>
        </authorList>
    </citation>
    <scope>NUCLEOTIDE SEQUENCE [LARGE SCALE GENOMIC DNA]</scope>
    <source>
        <strain evidence="4 5">665A</strain>
    </source>
</reference>
<dbReference type="Pfam" id="PF04397">
    <property type="entry name" value="LytTR"/>
    <property type="match status" value="1"/>
</dbReference>
<dbReference type="InterPro" id="IPR046947">
    <property type="entry name" value="LytR-like"/>
</dbReference>
<keyword evidence="5" id="KW-1185">Reference proteome</keyword>
<evidence type="ECO:0000259" key="3">
    <source>
        <dbReference type="PROSITE" id="PS50930"/>
    </source>
</evidence>
<organism evidence="4 5">
    <name type="scientific">Candidatus Enterococcus ferrettii</name>
    <dbReference type="NCBI Taxonomy" id="2815324"/>
    <lineage>
        <taxon>Bacteria</taxon>
        <taxon>Bacillati</taxon>
        <taxon>Bacillota</taxon>
        <taxon>Bacilli</taxon>
        <taxon>Lactobacillales</taxon>
        <taxon>Enterococcaceae</taxon>
        <taxon>Enterococcus</taxon>
    </lineage>
</organism>
<dbReference type="Pfam" id="PF00072">
    <property type="entry name" value="Response_reg"/>
    <property type="match status" value="1"/>
</dbReference>
<sequence length="247" mass="29015">MNIAICDDDLFFCDQIEQCVEDLFQKTCTSEVFTSGDELLAYIQRHASYFQIYLLDIEMRGTNGVDTAKKIRELDLDALIIFVTSHKEWVLEAFDVTAFHYVVKPLNKEKFSSILLSAEKFFMKQRKLFHFVVRKQLKTLPITQIEYLESTGRKIRVFTTDKECHEYYGTLKEAEEKLDLSTFARIHQSYLLNMNYIDVLEEKIVIMKNKNRLPISKRLRSSFLKQYRNYLRMMGNTSFKGGEGNAS</sequence>
<comment type="caution">
    <text evidence="4">The sequence shown here is derived from an EMBL/GenBank/DDBJ whole genome shotgun (WGS) entry which is preliminary data.</text>
</comment>
<dbReference type="SMART" id="SM00850">
    <property type="entry name" value="LytTR"/>
    <property type="match status" value="1"/>
</dbReference>
<feature type="domain" description="HTH LytTR-type" evidence="3">
    <location>
        <begin position="129"/>
        <end position="229"/>
    </location>
</feature>
<dbReference type="InterPro" id="IPR007492">
    <property type="entry name" value="LytTR_DNA-bd_dom"/>
</dbReference>
<accession>A0ABV0ENR2</accession>
<dbReference type="PANTHER" id="PTHR37299:SF1">
    <property type="entry name" value="STAGE 0 SPORULATION PROTEIN A HOMOLOG"/>
    <property type="match status" value="1"/>
</dbReference>
<dbReference type="InterPro" id="IPR001789">
    <property type="entry name" value="Sig_transdc_resp-reg_receiver"/>
</dbReference>
<feature type="domain" description="Response regulatory" evidence="2">
    <location>
        <begin position="2"/>
        <end position="119"/>
    </location>
</feature>
<evidence type="ECO:0000313" key="5">
    <source>
        <dbReference type="Proteomes" id="UP000664357"/>
    </source>
</evidence>
<proteinExistence type="predicted"/>
<gene>
    <name evidence="4" type="ORF">JZO67_002194</name>
</gene>
<dbReference type="Proteomes" id="UP000664357">
    <property type="component" value="Unassembled WGS sequence"/>
</dbReference>
<name>A0ABV0ENR2_9ENTE</name>
<protein>
    <recommendedName>
        <fullName evidence="6">DNA-binding response regulator</fullName>
    </recommendedName>
</protein>
<dbReference type="InterPro" id="IPR011006">
    <property type="entry name" value="CheY-like_superfamily"/>
</dbReference>
<evidence type="ECO:0000256" key="1">
    <source>
        <dbReference type="PROSITE-ProRule" id="PRU00169"/>
    </source>
</evidence>
<feature type="modified residue" description="4-aspartylphosphate" evidence="1">
    <location>
        <position position="56"/>
    </location>
</feature>
<dbReference type="PANTHER" id="PTHR37299">
    <property type="entry name" value="TRANSCRIPTIONAL REGULATOR-RELATED"/>
    <property type="match status" value="1"/>
</dbReference>
<evidence type="ECO:0000313" key="4">
    <source>
        <dbReference type="EMBL" id="MEO1770243.1"/>
    </source>
</evidence>
<reference evidence="4 5" key="1">
    <citation type="submission" date="2021-03" db="EMBL/GenBank/DDBJ databases">
        <authorList>
            <person name="Gilmore M.S."/>
            <person name="Schwartzman J."/>
            <person name="Van Tyne D."/>
            <person name="Martin M."/>
            <person name="Earl A.M."/>
            <person name="Manson A.L."/>
            <person name="Straub T."/>
            <person name="Salamzade R."/>
            <person name="Saavedra J."/>
            <person name="Lebreton F."/>
            <person name="Prichula J."/>
            <person name="Schaufler K."/>
            <person name="Gaca A."/>
            <person name="Sgardioli B."/>
            <person name="Wagenaar J."/>
            <person name="Strong T."/>
        </authorList>
    </citation>
    <scope>NUCLEOTIDE SEQUENCE [LARGE SCALE GENOMIC DNA]</scope>
    <source>
        <strain evidence="4 5">665A</strain>
    </source>
</reference>
<evidence type="ECO:0000259" key="2">
    <source>
        <dbReference type="PROSITE" id="PS50110"/>
    </source>
</evidence>
<dbReference type="Gene3D" id="3.40.50.2300">
    <property type="match status" value="1"/>
</dbReference>
<dbReference type="EMBL" id="JAFREL020000001">
    <property type="protein sequence ID" value="MEO1770243.1"/>
    <property type="molecule type" value="Genomic_DNA"/>
</dbReference>
<dbReference type="PROSITE" id="PS50930">
    <property type="entry name" value="HTH_LYTTR"/>
    <property type="match status" value="1"/>
</dbReference>
<evidence type="ECO:0008006" key="6">
    <source>
        <dbReference type="Google" id="ProtNLM"/>
    </source>
</evidence>
<dbReference type="SMART" id="SM00448">
    <property type="entry name" value="REC"/>
    <property type="match status" value="1"/>
</dbReference>
<dbReference type="PROSITE" id="PS50110">
    <property type="entry name" value="RESPONSE_REGULATORY"/>
    <property type="match status" value="1"/>
</dbReference>
<dbReference type="Gene3D" id="2.40.50.1020">
    <property type="entry name" value="LytTr DNA-binding domain"/>
    <property type="match status" value="1"/>
</dbReference>
<dbReference type="RefSeq" id="WP_207704256.1">
    <property type="nucleotide sequence ID" value="NZ_JAFREL020000001.1"/>
</dbReference>
<keyword evidence="1" id="KW-0597">Phosphoprotein</keyword>
<dbReference type="SUPFAM" id="SSF52172">
    <property type="entry name" value="CheY-like"/>
    <property type="match status" value="1"/>
</dbReference>